<evidence type="ECO:0000313" key="2">
    <source>
        <dbReference type="Proteomes" id="UP000294564"/>
    </source>
</evidence>
<evidence type="ECO:0000313" key="1">
    <source>
        <dbReference type="EMBL" id="TCP28486.1"/>
    </source>
</evidence>
<sequence length="790" mass="91712">MLRKKNIFILLIGTLVYQYSIFAQQEIDSSYVKYFQNTREVPYLHLNKTSYLQGEEIWFKAYIQEQNSQKLHTTTTNLYVSIFNENTSFKDQQLIHIINGVGYGSILLDSTYNGKNYYIKASTKWMKNFNEDNAFYQKISIVSSIEEEKKITVSEKDFFEFKLFPEGGHFVANTLNNIGILIKDYQNRGVKIQKGVIKDQNNNIIRKFNTNEFGMNNIRLFIKENTSYTFHATLSNGSKIKASTPLPESRGISLIVNSKDKNQVTVNVITNKETLKEIAGKQYRILVHNTRNYRNFPFTFKENNYNHALLLKPEELNPGINIITVFNNENKPISERLIYIKSEDLFQNIRVSNTKRMRNDSVAVKFTNPSNEKIFLSATFLPGNTQAYKPKNNIISTYLLRPYIKGSIQNPTKLLGETYKGQQRDLDLLLLIQGWSKYNWNDIFYNPPKTNFKFENGIDLTARLNKKLSSKQSIVLSSNKNKLIRIITHKENPWILKNSFLKKNSILNFGLSSNDNYFKIAPALSYSGGKLREKITNSEIELSKRLELEVSNFKPLKNEYENLNEVEVDANKKRRKTENHDKVYGGITMLTSARLENKMIASGETLLDFFKEKGYYDYAQDKVVLRGLGPKASLITESVEESDRFGRPLLRIFLDGYDISQEHWVLEQVYLNTIKEIFYGRNPGKLGEEIHIFRLNPAEYIDKRAEFAHIKIPIGFATEKEYYNPIYPSFTNDTYQKYGCMFWEPNIKLQGYLNKTIQIPANLQEKVLVYIEGITESGKLISKKVELIIK</sequence>
<comment type="caution">
    <text evidence="1">The sequence shown here is derived from an EMBL/GenBank/DDBJ whole genome shotgun (WGS) entry which is preliminary data.</text>
</comment>
<evidence type="ECO:0008006" key="3">
    <source>
        <dbReference type="Google" id="ProtNLM"/>
    </source>
</evidence>
<dbReference type="AlphaFoldDB" id="A0A4V2SMT7"/>
<organism evidence="1 2">
    <name type="scientific">Tenacibaculum skagerrakense</name>
    <dbReference type="NCBI Taxonomy" id="186571"/>
    <lineage>
        <taxon>Bacteria</taxon>
        <taxon>Pseudomonadati</taxon>
        <taxon>Bacteroidota</taxon>
        <taxon>Flavobacteriia</taxon>
        <taxon>Flavobacteriales</taxon>
        <taxon>Flavobacteriaceae</taxon>
        <taxon>Tenacibaculum</taxon>
    </lineage>
</organism>
<dbReference type="OrthoDB" id="679547at2"/>
<gene>
    <name evidence="1" type="ORF">EV195_101664</name>
</gene>
<dbReference type="RefSeq" id="WP_132792828.1">
    <property type="nucleotide sequence ID" value="NZ_SLXM01000001.1"/>
</dbReference>
<accession>A0A4V2SMT7</accession>
<name>A0A4V2SMT7_9FLAO</name>
<keyword evidence="2" id="KW-1185">Reference proteome</keyword>
<reference evidence="1 2" key="1">
    <citation type="submission" date="2019-03" db="EMBL/GenBank/DDBJ databases">
        <title>Genomic Encyclopedia of Type Strains, Phase IV (KMG-IV): sequencing the most valuable type-strain genomes for metagenomic binning, comparative biology and taxonomic classification.</title>
        <authorList>
            <person name="Goeker M."/>
        </authorList>
    </citation>
    <scope>NUCLEOTIDE SEQUENCE [LARGE SCALE GENOMIC DNA]</scope>
    <source>
        <strain evidence="1 2">DSM 14836</strain>
    </source>
</reference>
<dbReference type="EMBL" id="SLXM01000001">
    <property type="protein sequence ID" value="TCP28486.1"/>
    <property type="molecule type" value="Genomic_DNA"/>
</dbReference>
<proteinExistence type="predicted"/>
<dbReference type="Proteomes" id="UP000294564">
    <property type="component" value="Unassembled WGS sequence"/>
</dbReference>
<protein>
    <recommendedName>
        <fullName evidence="3">MG2 domain-containing protein</fullName>
    </recommendedName>
</protein>